<reference evidence="2 3" key="1">
    <citation type="submission" date="2023-02" db="EMBL/GenBank/DDBJ databases">
        <title>Dictyobacter halimunensis sp. nov., a new member of the class Ktedonobacteria from forest soil in a geothermal area.</title>
        <authorList>
            <person name="Rachmania M.K."/>
            <person name="Ningsih F."/>
            <person name="Sakai Y."/>
            <person name="Yabe S."/>
            <person name="Yokota A."/>
            <person name="Sjamsuridzal W."/>
        </authorList>
    </citation>
    <scope>NUCLEOTIDE SEQUENCE [LARGE SCALE GENOMIC DNA]</scope>
    <source>
        <strain evidence="2 3">S3.2.2.5</strain>
    </source>
</reference>
<feature type="transmembrane region" description="Helical" evidence="1">
    <location>
        <begin position="85"/>
        <end position="108"/>
    </location>
</feature>
<dbReference type="RefSeq" id="WP_338257983.1">
    <property type="nucleotide sequence ID" value="NZ_BSRI01000002.1"/>
</dbReference>
<dbReference type="Pfam" id="PF19545">
    <property type="entry name" value="DUF6069"/>
    <property type="match status" value="1"/>
</dbReference>
<dbReference type="InterPro" id="IPR045713">
    <property type="entry name" value="DUF6069"/>
</dbReference>
<evidence type="ECO:0000313" key="2">
    <source>
        <dbReference type="EMBL" id="GLV60807.1"/>
    </source>
</evidence>
<name>A0ABQ6G687_9CHLR</name>
<sequence>MASLSHEQVAPRRLLWVGPLTIACVVIANLLIRALAVAFLGVSDSFQSLQPPSIIGSSCIFLLLALLIFWLVSRSARRPIRLFRIIALTLLVLSLLTPVMALIGIFPLPGMNMSIFWTMIAMHLVSGAIAIGLLTTLTQQQS</sequence>
<comment type="caution">
    <text evidence="2">The sequence shown here is derived from an EMBL/GenBank/DDBJ whole genome shotgun (WGS) entry which is preliminary data.</text>
</comment>
<keyword evidence="1" id="KW-1133">Transmembrane helix</keyword>
<evidence type="ECO:0000313" key="3">
    <source>
        <dbReference type="Proteomes" id="UP001344906"/>
    </source>
</evidence>
<keyword evidence="1" id="KW-0472">Membrane</keyword>
<feature type="transmembrane region" description="Helical" evidence="1">
    <location>
        <begin position="114"/>
        <end position="137"/>
    </location>
</feature>
<proteinExistence type="predicted"/>
<protein>
    <submittedName>
        <fullName evidence="2">Uncharacterized protein</fullName>
    </submittedName>
</protein>
<organism evidence="2 3">
    <name type="scientific">Dictyobacter halimunensis</name>
    <dbReference type="NCBI Taxonomy" id="3026934"/>
    <lineage>
        <taxon>Bacteria</taxon>
        <taxon>Bacillati</taxon>
        <taxon>Chloroflexota</taxon>
        <taxon>Ktedonobacteria</taxon>
        <taxon>Ktedonobacterales</taxon>
        <taxon>Dictyobacteraceae</taxon>
        <taxon>Dictyobacter</taxon>
    </lineage>
</organism>
<keyword evidence="1" id="KW-0812">Transmembrane</keyword>
<feature type="transmembrane region" description="Helical" evidence="1">
    <location>
        <begin position="20"/>
        <end position="42"/>
    </location>
</feature>
<dbReference type="Proteomes" id="UP001344906">
    <property type="component" value="Unassembled WGS sequence"/>
</dbReference>
<feature type="transmembrane region" description="Helical" evidence="1">
    <location>
        <begin position="54"/>
        <end position="73"/>
    </location>
</feature>
<gene>
    <name evidence="2" type="ORF">KDH_76260</name>
</gene>
<keyword evidence="3" id="KW-1185">Reference proteome</keyword>
<accession>A0ABQ6G687</accession>
<dbReference type="EMBL" id="BSRI01000002">
    <property type="protein sequence ID" value="GLV60807.1"/>
    <property type="molecule type" value="Genomic_DNA"/>
</dbReference>
<evidence type="ECO:0000256" key="1">
    <source>
        <dbReference type="SAM" id="Phobius"/>
    </source>
</evidence>